<accession>A0A6H0SNZ5</accession>
<evidence type="ECO:0000256" key="3">
    <source>
        <dbReference type="ARBA" id="ARBA00012180"/>
    </source>
</evidence>
<keyword evidence="10" id="KW-1185">Reference proteome</keyword>
<evidence type="ECO:0000256" key="1">
    <source>
        <dbReference type="ARBA" id="ARBA00000077"/>
    </source>
</evidence>
<dbReference type="Proteomes" id="UP000502331">
    <property type="component" value="Chromosome"/>
</dbReference>
<evidence type="ECO:0000256" key="2">
    <source>
        <dbReference type="ARBA" id="ARBA00005300"/>
    </source>
</evidence>
<feature type="domain" description="RNase H type-1" evidence="8">
    <location>
        <begin position="180"/>
        <end position="313"/>
    </location>
</feature>
<dbReference type="EC" id="3.1.26.4" evidence="3"/>
<evidence type="ECO:0000256" key="4">
    <source>
        <dbReference type="ARBA" id="ARBA00022722"/>
    </source>
</evidence>
<evidence type="ECO:0000313" key="10">
    <source>
        <dbReference type="Proteomes" id="UP000502331"/>
    </source>
</evidence>
<dbReference type="InterPro" id="IPR050092">
    <property type="entry name" value="RNase_H"/>
</dbReference>
<dbReference type="PANTHER" id="PTHR10642">
    <property type="entry name" value="RIBONUCLEASE H1"/>
    <property type="match status" value="1"/>
</dbReference>
<dbReference type="PANTHER" id="PTHR10642:SF26">
    <property type="entry name" value="RIBONUCLEASE H1"/>
    <property type="match status" value="1"/>
</dbReference>
<dbReference type="Gene3D" id="3.30.420.10">
    <property type="entry name" value="Ribonuclease H-like superfamily/Ribonuclease H"/>
    <property type="match status" value="1"/>
</dbReference>
<gene>
    <name evidence="9" type="ORF">D3791_11670</name>
</gene>
<dbReference type="EMBL" id="CP032549">
    <property type="protein sequence ID" value="QIV87707.1"/>
    <property type="molecule type" value="Genomic_DNA"/>
</dbReference>
<evidence type="ECO:0000256" key="5">
    <source>
        <dbReference type="ARBA" id="ARBA00022723"/>
    </source>
</evidence>
<keyword evidence="5" id="KW-0479">Metal-binding</keyword>
<dbReference type="PROSITE" id="PS50879">
    <property type="entry name" value="RNASE_H_1"/>
    <property type="match status" value="1"/>
</dbReference>
<organism evidence="9 10">
    <name type="scientific">Glutamicibacter mishrai</name>
    <dbReference type="NCBI Taxonomy" id="1775880"/>
    <lineage>
        <taxon>Bacteria</taxon>
        <taxon>Bacillati</taxon>
        <taxon>Actinomycetota</taxon>
        <taxon>Actinomycetes</taxon>
        <taxon>Micrococcales</taxon>
        <taxon>Micrococcaceae</taxon>
        <taxon>Glutamicibacter</taxon>
    </lineage>
</organism>
<evidence type="ECO:0000256" key="7">
    <source>
        <dbReference type="ARBA" id="ARBA00022801"/>
    </source>
</evidence>
<dbReference type="GO" id="GO:0003676">
    <property type="term" value="F:nucleic acid binding"/>
    <property type="evidence" value="ECO:0007669"/>
    <property type="project" value="InterPro"/>
</dbReference>
<evidence type="ECO:0000259" key="8">
    <source>
        <dbReference type="PROSITE" id="PS50879"/>
    </source>
</evidence>
<dbReference type="GO" id="GO:0043137">
    <property type="term" value="P:DNA replication, removal of RNA primer"/>
    <property type="evidence" value="ECO:0007669"/>
    <property type="project" value="TreeGrafter"/>
</dbReference>
<dbReference type="InterPro" id="IPR036397">
    <property type="entry name" value="RNaseH_sf"/>
</dbReference>
<sequence length="343" mass="37224">MMHAHFPGSQMSIVRDPDGVRRFTSAQRQVQPTRILAVVDRVPYTCDPSGAKHAYVPFSAAVVLDGHLAQRSERGLHFDFAVTLCDTNHRPVVTLSGACKSGELGTAILDLIAEFTGTSRIVSPASIDLLISNRDGLGLNDLSANPVFCLNPSWLFGINLEQATQANQDALTPRIAGYRSRSSVVAYTDGSLPHHGRDRGAGAMVTMQGHWASQISPRNFSRSSLMAETTGALLALRYTPSESDLAIFSDSRALVNSINDIVAGRLRSRQAHHVALEIAIARRRGRTRAVWVRGHNGNCYNEAADRIAVLMARHFNAGIDPAQTHSLMQMIIAEELAELALAV</sequence>
<dbReference type="SUPFAM" id="SSF53098">
    <property type="entry name" value="Ribonuclease H-like"/>
    <property type="match status" value="1"/>
</dbReference>
<dbReference type="GO" id="GO:0004523">
    <property type="term" value="F:RNA-DNA hybrid ribonuclease activity"/>
    <property type="evidence" value="ECO:0007669"/>
    <property type="project" value="UniProtKB-EC"/>
</dbReference>
<proteinExistence type="inferred from homology"/>
<name>A0A6H0SNZ5_9MICC</name>
<dbReference type="AlphaFoldDB" id="A0A6H0SNZ5"/>
<dbReference type="InterPro" id="IPR012337">
    <property type="entry name" value="RNaseH-like_sf"/>
</dbReference>
<comment type="catalytic activity">
    <reaction evidence="1">
        <text>Endonucleolytic cleavage to 5'-phosphomonoester.</text>
        <dbReference type="EC" id="3.1.26.4"/>
    </reaction>
</comment>
<protein>
    <recommendedName>
        <fullName evidence="3">ribonuclease H</fullName>
        <ecNumber evidence="3">3.1.26.4</ecNumber>
    </recommendedName>
</protein>
<comment type="similarity">
    <text evidence="2">Belongs to the RNase H family.</text>
</comment>
<keyword evidence="7" id="KW-0378">Hydrolase</keyword>
<keyword evidence="4" id="KW-0540">Nuclease</keyword>
<evidence type="ECO:0000256" key="6">
    <source>
        <dbReference type="ARBA" id="ARBA00022759"/>
    </source>
</evidence>
<keyword evidence="6" id="KW-0255">Endonuclease</keyword>
<dbReference type="InterPro" id="IPR002156">
    <property type="entry name" value="RNaseH_domain"/>
</dbReference>
<evidence type="ECO:0000313" key="9">
    <source>
        <dbReference type="EMBL" id="QIV87707.1"/>
    </source>
</evidence>
<dbReference type="Pfam" id="PF00075">
    <property type="entry name" value="RNase_H"/>
    <property type="match status" value="1"/>
</dbReference>
<dbReference type="GO" id="GO:0046872">
    <property type="term" value="F:metal ion binding"/>
    <property type="evidence" value="ECO:0007669"/>
    <property type="project" value="UniProtKB-KW"/>
</dbReference>
<reference evidence="9 10" key="1">
    <citation type="submission" date="2018-09" db="EMBL/GenBank/DDBJ databases">
        <title>Glutamicibacter mishrai S5-52T (LMG 29155T = KCTC 39846T).</title>
        <authorList>
            <person name="Das S.K."/>
        </authorList>
    </citation>
    <scope>NUCLEOTIDE SEQUENCE [LARGE SCALE GENOMIC DNA]</scope>
    <source>
        <strain evidence="9 10">S5-52</strain>
    </source>
</reference>